<dbReference type="EMBL" id="AALLPK010000012">
    <property type="protein sequence ID" value="EDA8999730.1"/>
    <property type="molecule type" value="Genomic_DNA"/>
</dbReference>
<dbReference type="SMART" id="SM00778">
    <property type="entry name" value="Prim_Zn_Ribbon"/>
    <property type="match status" value="1"/>
</dbReference>
<evidence type="ECO:0000256" key="8">
    <source>
        <dbReference type="ARBA" id="ARBA00022806"/>
    </source>
</evidence>
<dbReference type="InterPro" id="IPR051620">
    <property type="entry name" value="ORF904-like_C"/>
</dbReference>
<dbReference type="Pfam" id="PF13362">
    <property type="entry name" value="Toprim_3"/>
    <property type="match status" value="1"/>
</dbReference>
<dbReference type="EMBL" id="AAGTZX010000020">
    <property type="protein sequence ID" value="EBR9756646.1"/>
    <property type="molecule type" value="Genomic_DNA"/>
</dbReference>
<evidence type="ECO:0000256" key="9">
    <source>
        <dbReference type="ARBA" id="ARBA00022840"/>
    </source>
</evidence>
<dbReference type="Gene3D" id="3.90.580.10">
    <property type="entry name" value="Zinc finger, CHC2-type domain"/>
    <property type="match status" value="1"/>
</dbReference>
<name>A0A3U3EWL2_SALET</name>
<evidence type="ECO:0000256" key="5">
    <source>
        <dbReference type="ARBA" id="ARBA00022705"/>
    </source>
</evidence>
<keyword evidence="6" id="KW-0547">Nucleotide-binding</keyword>
<evidence type="ECO:0000256" key="1">
    <source>
        <dbReference type="ARBA" id="ARBA00022478"/>
    </source>
</evidence>
<dbReference type="InterPro" id="IPR013237">
    <property type="entry name" value="Phage_T7_Gp4_N"/>
</dbReference>
<evidence type="ECO:0000313" key="25">
    <source>
        <dbReference type="EMBL" id="HAE6201857.1"/>
    </source>
</evidence>
<comment type="caution">
    <text evidence="21">The sequence shown here is derived from an EMBL/GenBank/DDBJ whole genome shotgun (WGS) entry which is preliminary data.</text>
</comment>
<evidence type="ECO:0000313" key="21">
    <source>
        <dbReference type="EMBL" id="ECT8694116.1"/>
    </source>
</evidence>
<dbReference type="Gene3D" id="3.40.1360.10">
    <property type="match status" value="1"/>
</dbReference>
<dbReference type="GO" id="GO:0003677">
    <property type="term" value="F:DNA binding"/>
    <property type="evidence" value="ECO:0007669"/>
    <property type="project" value="InterPro"/>
</dbReference>
<dbReference type="Pfam" id="PF08273">
    <property type="entry name" value="Zn_Ribbon_Prim"/>
    <property type="match status" value="1"/>
</dbReference>
<evidence type="ECO:0000259" key="13">
    <source>
        <dbReference type="PROSITE" id="PS51206"/>
    </source>
</evidence>
<dbReference type="InterPro" id="IPR034154">
    <property type="entry name" value="TOPRIM_DnaG/twinkle"/>
</dbReference>
<sequence length="777" mass="84755">MKMNVTDTVKQACGHWPRILPALGVKVIKNRHQSCPVCGGSDRFRFDDKEGRGTWFCNQCGAGDGLKLVEKVFGVSASEAAGKVNAVTGSLSPVAPEVIAAAEAGTEADRKAAAELTVKLMEKTHTTTGNAYLTGKGFPGRECLTLTTMHKTGGVTFRAGDLVVPLYDDSGVLVNLQLINSDGLKRTLKGGQVKGACHIIEGQKQAGKRLWIAEGYATALTVHHLTGETVMVALSSVNLLSLASLARQKHPACQIVLAADRDLNGDGQSKAAAAADACEGMVALPPVFGDWNDAFEQKGEDATRKAIYDAIRPPAQSPFDTMSEAEFTAMSASEKAMRVHDHYGEALAVDANGQLLSRYENGIWKVIPPSDFARDVAGLFQRLRAPFSSGRIASVVETLKLIIPQQDAPARRLIGFRNGVLDTSTGIFSPHHKSYWLRTLCDVDFTPPVEGETLETHAPNFWRWLDRAASGNAEKRDVILAALFMVLANRYDWQLFLEVTGPGGSGKSILAEIATLLAGEDNATSADIDTLEDPRKRASLIGFSLIRLPDQEKWSGDGAGLKAITGGDAVSVDPKYQNPYSTHIPAVILAVNNNPMRFTDRSGGVSRRRVIIHFPEQIAPEERDPQLRDKIARELAVIVRQLMQKFSDPMSARALLQSQQNSDEALSIKRDADPAFDFCGYLEALPHTNGMFMGNANIIPRQPRNYLYHAYLVYMEANGYRNVLSLKMFGLGLPMMLKEYGMNYEKRHTKQGTQTNLTLKDESNGDWLPKCDEPAAT</sequence>
<dbReference type="EMBL" id="DAASZU010000015">
    <property type="protein sequence ID" value="HAE7709899.1"/>
    <property type="molecule type" value="Genomic_DNA"/>
</dbReference>
<dbReference type="CDD" id="cd01029">
    <property type="entry name" value="TOPRIM_primases"/>
    <property type="match status" value="1"/>
</dbReference>
<dbReference type="GO" id="GO:0005524">
    <property type="term" value="F:ATP binding"/>
    <property type="evidence" value="ECO:0007669"/>
    <property type="project" value="UniProtKB-KW"/>
</dbReference>
<keyword evidence="7" id="KW-0378">Hydrolase</keyword>
<gene>
    <name evidence="22" type="ORF">A4J55_19255</name>
    <name evidence="23" type="ORF">A4N30_14795</name>
    <name evidence="21" type="ORF">B6B66_17720</name>
    <name evidence="24" type="ORF">CB367_15595</name>
    <name evidence="16" type="ORF">DKI79_25640</name>
    <name evidence="17" type="ORF">DOJ99_23505</name>
    <name evidence="15" type="ORF">DQZ60_18605</name>
    <name evidence="14" type="ORF">DS567_20930</name>
    <name evidence="18" type="ORF">DSR79_17050</name>
    <name evidence="19" type="ORF">EBC87_21885</name>
    <name evidence="20" type="ORF">EXB20_16010</name>
    <name evidence="25" type="ORF">G4I94_003884</name>
    <name evidence="26" type="ORF">G4P45_004372</name>
    <name evidence="27" type="ORF">G4Y25_003859</name>
    <name evidence="28" type="ORF">G9256_003870</name>
</gene>
<dbReference type="EMBL" id="AAMIGS010000013">
    <property type="protein sequence ID" value="EDH6309324.1"/>
    <property type="molecule type" value="Genomic_DNA"/>
</dbReference>
<evidence type="ECO:0000256" key="3">
    <source>
        <dbReference type="ARBA" id="ARBA00022679"/>
    </source>
</evidence>
<dbReference type="Gene3D" id="3.40.50.300">
    <property type="entry name" value="P-loop containing nucleotide triphosphate hydrolases"/>
    <property type="match status" value="1"/>
</dbReference>
<keyword evidence="8" id="KW-0347">Helicase</keyword>
<dbReference type="EMBL" id="AAGVPU010000015">
    <property type="protein sequence ID" value="EBS4784220.1"/>
    <property type="molecule type" value="Genomic_DNA"/>
</dbReference>
<evidence type="ECO:0000313" key="17">
    <source>
        <dbReference type="EMBL" id="EBV4163142.1"/>
    </source>
</evidence>
<dbReference type="GO" id="GO:0008270">
    <property type="term" value="F:zinc ion binding"/>
    <property type="evidence" value="ECO:0007669"/>
    <property type="project" value="InterPro"/>
</dbReference>
<feature type="region of interest" description="Disordered" evidence="11">
    <location>
        <begin position="749"/>
        <end position="777"/>
    </location>
</feature>
<evidence type="ECO:0000256" key="6">
    <source>
        <dbReference type="ARBA" id="ARBA00022741"/>
    </source>
</evidence>
<protein>
    <submittedName>
        <fullName evidence="21">DNA primase</fullName>
    </submittedName>
</protein>
<reference evidence="25" key="4">
    <citation type="submission" date="2018-07" db="EMBL/GenBank/DDBJ databases">
        <authorList>
            <consortium name="NCBI Pathogen Detection Project"/>
        </authorList>
    </citation>
    <scope>NUCLEOTIDE SEQUENCE</scope>
    <source>
        <strain evidence="25">09-1463</strain>
        <strain evidence="27">10-0041</strain>
        <strain evidence="28">12-2062</strain>
        <strain evidence="26">13-5160</strain>
    </source>
</reference>
<feature type="domain" description="SF3 helicase" evidence="13">
    <location>
        <begin position="474"/>
        <end position="627"/>
    </location>
</feature>
<dbReference type="InterPro" id="IPR014015">
    <property type="entry name" value="Helicase_SF3_DNA-vir"/>
</dbReference>
<evidence type="ECO:0000313" key="23">
    <source>
        <dbReference type="EMBL" id="EDA8999730.1"/>
    </source>
</evidence>
<evidence type="ECO:0000313" key="22">
    <source>
        <dbReference type="EMBL" id="EDA8347060.1"/>
    </source>
</evidence>
<dbReference type="GO" id="GO:0006269">
    <property type="term" value="P:DNA replication, synthesis of primer"/>
    <property type="evidence" value="ECO:0007669"/>
    <property type="project" value="UniProtKB-KW"/>
</dbReference>
<dbReference type="InterPro" id="IPR036977">
    <property type="entry name" value="DNA_primase_Znf_CHC2"/>
</dbReference>
<dbReference type="Pfam" id="PF19263">
    <property type="entry name" value="DUF5906"/>
    <property type="match status" value="1"/>
</dbReference>
<reference evidence="25" key="1">
    <citation type="journal article" date="2018" name="Genome Biol.">
        <title>SKESA: strategic k-mer extension for scrupulous assemblies.</title>
        <authorList>
            <person name="Souvorov A."/>
            <person name="Agarwala R."/>
            <person name="Lipman D.J."/>
        </authorList>
    </citation>
    <scope>NUCLEOTIDE SEQUENCE</scope>
    <source>
        <strain evidence="25">09-1463</strain>
        <strain evidence="27">10-0041</strain>
        <strain evidence="28">12-2062</strain>
        <strain evidence="26">13-5160</strain>
    </source>
</reference>
<evidence type="ECO:0000313" key="16">
    <source>
        <dbReference type="EMBL" id="EBU6486599.1"/>
    </source>
</evidence>
<keyword evidence="10" id="KW-0804">Transcription</keyword>
<dbReference type="InterPro" id="IPR014818">
    <property type="entry name" value="Phage/plasmid_primase_P4_C"/>
</dbReference>
<keyword evidence="4" id="KW-0548">Nucleotidyltransferase</keyword>
<dbReference type="InterPro" id="IPR027417">
    <property type="entry name" value="P-loop_NTPase"/>
</dbReference>
<keyword evidence="1" id="KW-0240">DNA-directed RNA polymerase</keyword>
<dbReference type="GO" id="GO:0000428">
    <property type="term" value="C:DNA-directed RNA polymerase complex"/>
    <property type="evidence" value="ECO:0007669"/>
    <property type="project" value="UniProtKB-KW"/>
</dbReference>
<evidence type="ECO:0000313" key="18">
    <source>
        <dbReference type="EMBL" id="EBX5841996.1"/>
    </source>
</evidence>
<dbReference type="EMBL" id="AALLJU010000016">
    <property type="protein sequence ID" value="EDA8347060.1"/>
    <property type="molecule type" value="Genomic_DNA"/>
</dbReference>
<dbReference type="Proteomes" id="UP000839582">
    <property type="component" value="Unassembled WGS sequence"/>
</dbReference>
<dbReference type="EMBL" id="AAHCSX010000038">
    <property type="protein sequence ID" value="EBU6486599.1"/>
    <property type="molecule type" value="Genomic_DNA"/>
</dbReference>
<dbReference type="PROSITE" id="PS51206">
    <property type="entry name" value="SF3_HELICASE_1"/>
    <property type="match status" value="1"/>
</dbReference>
<organism evidence="21">
    <name type="scientific">Salmonella enterica subsp. enterica serovar Stanley</name>
    <dbReference type="NCBI Taxonomy" id="192953"/>
    <lineage>
        <taxon>Bacteria</taxon>
        <taxon>Pseudomonadati</taxon>
        <taxon>Pseudomonadota</taxon>
        <taxon>Gammaproteobacteria</taxon>
        <taxon>Enterobacterales</taxon>
        <taxon>Enterobacteriaceae</taxon>
        <taxon>Salmonella</taxon>
    </lineage>
</organism>
<dbReference type="EMBL" id="AAHLRQ010000014">
    <property type="protein sequence ID" value="EBX5841996.1"/>
    <property type="molecule type" value="Genomic_DNA"/>
</dbReference>
<dbReference type="SUPFAM" id="SSF52540">
    <property type="entry name" value="P-loop containing nucleoside triphosphate hydrolases"/>
    <property type="match status" value="1"/>
</dbReference>
<dbReference type="GO" id="GO:0016787">
    <property type="term" value="F:hydrolase activity"/>
    <property type="evidence" value="ECO:0007669"/>
    <property type="project" value="UniProtKB-KW"/>
</dbReference>
<dbReference type="EMBL" id="AAHRBQ010000024">
    <property type="protein sequence ID" value="EBZ4304825.1"/>
    <property type="molecule type" value="Genomic_DNA"/>
</dbReference>
<dbReference type="Gene3D" id="1.10.10.10">
    <property type="entry name" value="Winged helix-like DNA-binding domain superfamily/Winged helix DNA-binding domain"/>
    <property type="match status" value="1"/>
</dbReference>
<dbReference type="Pfam" id="PF03288">
    <property type="entry name" value="Pox_D5"/>
    <property type="match status" value="1"/>
</dbReference>
<dbReference type="GO" id="GO:0004386">
    <property type="term" value="F:helicase activity"/>
    <property type="evidence" value="ECO:0007669"/>
    <property type="project" value="UniProtKB-KW"/>
</dbReference>
<evidence type="ECO:0000313" key="14">
    <source>
        <dbReference type="EMBL" id="EBR9756646.1"/>
    </source>
</evidence>
<keyword evidence="9" id="KW-0067">ATP-binding</keyword>
<accession>A0A3U3EWL2</accession>
<evidence type="ECO:0000313" key="27">
    <source>
        <dbReference type="EMBL" id="HAE9371760.1"/>
    </source>
</evidence>
<dbReference type="EMBL" id="DAASNB010000033">
    <property type="protein sequence ID" value="HAE6201857.1"/>
    <property type="molecule type" value="Genomic_DNA"/>
</dbReference>
<dbReference type="EMBL" id="AAKODI010000003">
    <property type="protein sequence ID" value="ECT8694116.1"/>
    <property type="molecule type" value="Genomic_DNA"/>
</dbReference>
<reference evidence="15" key="2">
    <citation type="submission" date="2018-06" db="EMBL/GenBank/DDBJ databases">
        <authorList>
            <person name="Ashton P.M."/>
            <person name="Dallman T."/>
            <person name="Nair S."/>
            <person name="De Pinna E."/>
            <person name="Peters T."/>
            <person name="Grant K."/>
        </authorList>
    </citation>
    <scope>NUCLEOTIDE SEQUENCE [LARGE SCALE GENOMIC DNA]</scope>
    <source>
        <strain evidence="22">176321</strain>
        <strain evidence="17">204437</strain>
        <strain evidence="23">207541</strain>
        <strain evidence="16">259242</strain>
        <strain evidence="15">322286</strain>
        <strain evidence="24">359277</strain>
        <strain evidence="18">419049</strain>
        <strain evidence="14">467190</strain>
        <strain evidence="19">620472</strain>
        <strain evidence="20">679058</strain>
    </source>
</reference>
<evidence type="ECO:0000313" key="24">
    <source>
        <dbReference type="EMBL" id="EDH6309324.1"/>
    </source>
</evidence>
<evidence type="ECO:0000313" key="15">
    <source>
        <dbReference type="EMBL" id="EBS4784220.1"/>
    </source>
</evidence>
<dbReference type="InterPro" id="IPR004968">
    <property type="entry name" value="DNA_primase/NTPase_C"/>
</dbReference>
<dbReference type="PANTHER" id="PTHR35372:SF2">
    <property type="entry name" value="SF3 HELICASE DOMAIN-CONTAINING PROTEIN"/>
    <property type="match status" value="1"/>
</dbReference>
<feature type="domain" description="Toprim" evidence="12">
    <location>
        <begin position="208"/>
        <end position="296"/>
    </location>
</feature>
<dbReference type="EMBL" id="DAAWDV010000048">
    <property type="protein sequence ID" value="HAF7409370.1"/>
    <property type="molecule type" value="Genomic_DNA"/>
</dbReference>
<dbReference type="PROSITE" id="PS50880">
    <property type="entry name" value="TOPRIM"/>
    <property type="match status" value="1"/>
</dbReference>
<dbReference type="Pfam" id="PF08706">
    <property type="entry name" value="D5_N"/>
    <property type="match status" value="1"/>
</dbReference>
<evidence type="ECO:0000313" key="19">
    <source>
        <dbReference type="EMBL" id="EBZ4304825.1"/>
    </source>
</evidence>
<dbReference type="SUPFAM" id="SSF46785">
    <property type="entry name" value="Winged helix' DNA-binding domain"/>
    <property type="match status" value="1"/>
</dbReference>
<evidence type="ECO:0000313" key="20">
    <source>
        <dbReference type="EMBL" id="ECB4343682.1"/>
    </source>
</evidence>
<dbReference type="EMBL" id="DAATOD010000064">
    <property type="protein sequence ID" value="HAE9371760.1"/>
    <property type="molecule type" value="Genomic_DNA"/>
</dbReference>
<dbReference type="SUPFAM" id="SSF57783">
    <property type="entry name" value="Zinc beta-ribbon"/>
    <property type="match status" value="1"/>
</dbReference>
<dbReference type="GO" id="GO:0016779">
    <property type="term" value="F:nucleotidyltransferase activity"/>
    <property type="evidence" value="ECO:0007669"/>
    <property type="project" value="UniProtKB-KW"/>
</dbReference>
<dbReference type="InterPro" id="IPR036388">
    <property type="entry name" value="WH-like_DNA-bd_sf"/>
</dbReference>
<keyword evidence="5" id="KW-0235">DNA replication</keyword>
<dbReference type="EMBL" id="AAHFDY010000032">
    <property type="protein sequence ID" value="EBV4163142.1"/>
    <property type="molecule type" value="Genomic_DNA"/>
</dbReference>
<evidence type="ECO:0000256" key="4">
    <source>
        <dbReference type="ARBA" id="ARBA00022695"/>
    </source>
</evidence>
<dbReference type="InterPro" id="IPR045455">
    <property type="entry name" value="NrS-1_pol-like_helicase"/>
</dbReference>
<proteinExistence type="predicted"/>
<dbReference type="SMART" id="SM00493">
    <property type="entry name" value="TOPRIM"/>
    <property type="match status" value="1"/>
</dbReference>
<dbReference type="RefSeq" id="WP_024154763.1">
    <property type="nucleotide sequence ID" value="NZ_MXZK01000090.1"/>
</dbReference>
<evidence type="ECO:0000313" key="26">
    <source>
        <dbReference type="EMBL" id="HAE7709899.1"/>
    </source>
</evidence>
<dbReference type="GO" id="GO:1990077">
    <property type="term" value="C:primosome complex"/>
    <property type="evidence" value="ECO:0007669"/>
    <property type="project" value="UniProtKB-KW"/>
</dbReference>
<dbReference type="Proteomes" id="UP000839932">
    <property type="component" value="Unassembled WGS sequence"/>
</dbReference>
<dbReference type="InterPro" id="IPR006171">
    <property type="entry name" value="TOPRIM_dom"/>
</dbReference>
<keyword evidence="2" id="KW-0639">Primosome</keyword>
<dbReference type="SMART" id="SM00885">
    <property type="entry name" value="D5_N"/>
    <property type="match status" value="1"/>
</dbReference>
<evidence type="ECO:0000256" key="10">
    <source>
        <dbReference type="ARBA" id="ARBA00023163"/>
    </source>
</evidence>
<feature type="compositionally biased region" description="Basic and acidic residues" evidence="11">
    <location>
        <begin position="759"/>
        <end position="777"/>
    </location>
</feature>
<dbReference type="AlphaFoldDB" id="A0A3U3EWL2"/>
<evidence type="ECO:0000259" key="12">
    <source>
        <dbReference type="PROSITE" id="PS50880"/>
    </source>
</evidence>
<keyword evidence="3" id="KW-0808">Transferase</keyword>
<dbReference type="PANTHER" id="PTHR35372">
    <property type="entry name" value="ATP BINDING PROTEIN-RELATED"/>
    <property type="match status" value="1"/>
</dbReference>
<evidence type="ECO:0000256" key="2">
    <source>
        <dbReference type="ARBA" id="ARBA00022515"/>
    </source>
</evidence>
<dbReference type="InterPro" id="IPR036390">
    <property type="entry name" value="WH_DNA-bd_sf"/>
</dbReference>
<evidence type="ECO:0000256" key="11">
    <source>
        <dbReference type="SAM" id="MobiDB-lite"/>
    </source>
</evidence>
<evidence type="ECO:0000313" key="28">
    <source>
        <dbReference type="EMBL" id="HAF7409370.1"/>
    </source>
</evidence>
<reference evidence="21" key="3">
    <citation type="submission" date="2018-07" db="EMBL/GenBank/DDBJ databases">
        <authorList>
            <consortium name="PulseNet: The National Subtyping Network for Foodborne Disease Surveillance"/>
            <person name="Tarr C.L."/>
            <person name="Trees E."/>
            <person name="Katz L.S."/>
            <person name="Carleton-Romer H.A."/>
            <person name="Stroika S."/>
            <person name="Kucerova Z."/>
            <person name="Roache K.F."/>
            <person name="Sabol A.L."/>
            <person name="Besser J."/>
            <person name="Gerner-Smidt P."/>
        </authorList>
    </citation>
    <scope>NUCLEOTIDE SEQUENCE</scope>
    <source>
        <strain evidence="21">PNUSAS009630</strain>
    </source>
</reference>
<dbReference type="EMBL" id="AAHXOH010000011">
    <property type="protein sequence ID" value="ECB4343682.1"/>
    <property type="molecule type" value="Genomic_DNA"/>
</dbReference>
<evidence type="ECO:0000256" key="7">
    <source>
        <dbReference type="ARBA" id="ARBA00022801"/>
    </source>
</evidence>